<dbReference type="OrthoDB" id="9984533at2759"/>
<protein>
    <recommendedName>
        <fullName evidence="3">NmrA-like domain-containing protein</fullName>
    </recommendedName>
</protein>
<proteinExistence type="predicted"/>
<reference evidence="4" key="1">
    <citation type="submission" date="2021-10" db="EMBL/GenBank/DDBJ databases">
        <authorList>
            <person name="Piombo E."/>
        </authorList>
    </citation>
    <scope>NUCLEOTIDE SEQUENCE</scope>
</reference>
<comment type="caution">
    <text evidence="4">The sequence shown here is derived from an EMBL/GenBank/DDBJ whole genome shotgun (WGS) entry which is preliminary data.</text>
</comment>
<dbReference type="SUPFAM" id="SSF51735">
    <property type="entry name" value="NAD(P)-binding Rossmann-fold domains"/>
    <property type="match status" value="1"/>
</dbReference>
<evidence type="ECO:0000256" key="1">
    <source>
        <dbReference type="ARBA" id="ARBA00022857"/>
    </source>
</evidence>
<dbReference type="InterPro" id="IPR036291">
    <property type="entry name" value="NAD(P)-bd_dom_sf"/>
</dbReference>
<gene>
    <name evidence="4" type="ORF">CRHIZ90672A_00016848</name>
</gene>
<dbReference type="PANTHER" id="PTHR47706">
    <property type="entry name" value="NMRA-LIKE FAMILY PROTEIN"/>
    <property type="match status" value="1"/>
</dbReference>
<accession>A0A9N9YI35</accession>
<evidence type="ECO:0000313" key="4">
    <source>
        <dbReference type="EMBL" id="CAH0024578.1"/>
    </source>
</evidence>
<dbReference type="EMBL" id="CABFNQ020000698">
    <property type="protein sequence ID" value="CAH0024578.1"/>
    <property type="molecule type" value="Genomic_DNA"/>
</dbReference>
<keyword evidence="1" id="KW-0521">NADP</keyword>
<dbReference type="PANTHER" id="PTHR47706:SF9">
    <property type="entry name" value="NMRA-LIKE DOMAIN-CONTAINING PROTEIN-RELATED"/>
    <property type="match status" value="1"/>
</dbReference>
<dbReference type="Pfam" id="PF05368">
    <property type="entry name" value="NmrA"/>
    <property type="match status" value="1"/>
</dbReference>
<dbReference type="Gene3D" id="3.90.25.10">
    <property type="entry name" value="UDP-galactose 4-epimerase, domain 1"/>
    <property type="match status" value="1"/>
</dbReference>
<dbReference type="InterPro" id="IPR008030">
    <property type="entry name" value="NmrA-like"/>
</dbReference>
<dbReference type="Gene3D" id="3.40.50.720">
    <property type="entry name" value="NAD(P)-binding Rossmann-like Domain"/>
    <property type="match status" value="1"/>
</dbReference>
<sequence length="350" mass="39105">MEALHKNVVLIGASGNLGVNIQDHFLSQKDSPLHVSVLTRKDSGAKFRPGLNVIATDYSFESLVKSLRGQDVVIMLLPPESTVDHETVIDAAVKAGVKRFFPSEYGVRTYYPAFAENMLLATKKRSIVQHLETTQDMMSWTAILCNPWVDHVSLQNRISDSEADPNSQCVIDGLLGFDMKEQKVRMYNGGNVPMSTGPRNLAAQALYSLITNPERMEEAKNTYIHVASYTVTQNEILAVVEKLTGQKWQIENVTSKEVMPKALADVKKGLNWGLGYQVQAILFDYSPDGEAIGDFRPLGIWNEKLDLPKTTLEDDLRGPLSGEWMGIVHWQPDELPNYELKKGQLHSNHP</sequence>
<dbReference type="InterPro" id="IPR051609">
    <property type="entry name" value="NmrA/Isoflavone_reductase-like"/>
</dbReference>
<evidence type="ECO:0000313" key="5">
    <source>
        <dbReference type="Proteomes" id="UP000696573"/>
    </source>
</evidence>
<dbReference type="Proteomes" id="UP000696573">
    <property type="component" value="Unassembled WGS sequence"/>
</dbReference>
<dbReference type="AlphaFoldDB" id="A0A9N9YI35"/>
<dbReference type="GO" id="GO:0016491">
    <property type="term" value="F:oxidoreductase activity"/>
    <property type="evidence" value="ECO:0007669"/>
    <property type="project" value="UniProtKB-KW"/>
</dbReference>
<evidence type="ECO:0000259" key="3">
    <source>
        <dbReference type="Pfam" id="PF05368"/>
    </source>
</evidence>
<organism evidence="4 5">
    <name type="scientific">Clonostachys rhizophaga</name>
    <dbReference type="NCBI Taxonomy" id="160324"/>
    <lineage>
        <taxon>Eukaryota</taxon>
        <taxon>Fungi</taxon>
        <taxon>Dikarya</taxon>
        <taxon>Ascomycota</taxon>
        <taxon>Pezizomycotina</taxon>
        <taxon>Sordariomycetes</taxon>
        <taxon>Hypocreomycetidae</taxon>
        <taxon>Hypocreales</taxon>
        <taxon>Bionectriaceae</taxon>
        <taxon>Clonostachys</taxon>
    </lineage>
</organism>
<evidence type="ECO:0000256" key="2">
    <source>
        <dbReference type="ARBA" id="ARBA00023002"/>
    </source>
</evidence>
<keyword evidence="5" id="KW-1185">Reference proteome</keyword>
<keyword evidence="2" id="KW-0560">Oxidoreductase</keyword>
<name>A0A9N9YI35_9HYPO</name>
<feature type="domain" description="NmrA-like" evidence="3">
    <location>
        <begin position="6"/>
        <end position="108"/>
    </location>
</feature>